<dbReference type="InterPro" id="IPR041412">
    <property type="entry name" value="Xrn1_helical"/>
</dbReference>
<dbReference type="EMBL" id="JAGFBR010000003">
    <property type="protein sequence ID" value="KAH0469057.1"/>
    <property type="molecule type" value="Genomic_DNA"/>
</dbReference>
<proteinExistence type="predicted"/>
<organism evidence="2 3">
    <name type="scientific">Dendrobium chrysotoxum</name>
    <name type="common">Orchid</name>
    <dbReference type="NCBI Taxonomy" id="161865"/>
    <lineage>
        <taxon>Eukaryota</taxon>
        <taxon>Viridiplantae</taxon>
        <taxon>Streptophyta</taxon>
        <taxon>Embryophyta</taxon>
        <taxon>Tracheophyta</taxon>
        <taxon>Spermatophyta</taxon>
        <taxon>Magnoliopsida</taxon>
        <taxon>Liliopsida</taxon>
        <taxon>Asparagales</taxon>
        <taxon>Orchidaceae</taxon>
        <taxon>Epidendroideae</taxon>
        <taxon>Malaxideae</taxon>
        <taxon>Dendrobiinae</taxon>
        <taxon>Dendrobium</taxon>
    </lineage>
</organism>
<keyword evidence="3" id="KW-1185">Reference proteome</keyword>
<reference evidence="2 3" key="1">
    <citation type="journal article" date="2021" name="Hortic Res">
        <title>Chromosome-scale assembly of the Dendrobium chrysotoxum genome enhances the understanding of orchid evolution.</title>
        <authorList>
            <person name="Zhang Y."/>
            <person name="Zhang G.Q."/>
            <person name="Zhang D."/>
            <person name="Liu X.D."/>
            <person name="Xu X.Y."/>
            <person name="Sun W.H."/>
            <person name="Yu X."/>
            <person name="Zhu X."/>
            <person name="Wang Z.W."/>
            <person name="Zhao X."/>
            <person name="Zhong W.Y."/>
            <person name="Chen H."/>
            <person name="Yin W.L."/>
            <person name="Huang T."/>
            <person name="Niu S.C."/>
            <person name="Liu Z.J."/>
        </authorList>
    </citation>
    <scope>NUCLEOTIDE SEQUENCE [LARGE SCALE GENOMIC DNA]</scope>
    <source>
        <strain evidence="2">Lindl</strain>
    </source>
</reference>
<name>A0AAV7HKX0_DENCH</name>
<dbReference type="AlphaFoldDB" id="A0AAV7HKX0"/>
<dbReference type="Proteomes" id="UP000775213">
    <property type="component" value="Unassembled WGS sequence"/>
</dbReference>
<accession>A0AAV7HKX0</accession>
<protein>
    <recommendedName>
        <fullName evidence="1">Xrn1 helical domain-containing protein</fullName>
    </recommendedName>
</protein>
<comment type="caution">
    <text evidence="2">The sequence shown here is derived from an EMBL/GenBank/DDBJ whole genome shotgun (WGS) entry which is preliminary data.</text>
</comment>
<feature type="domain" description="Xrn1 helical" evidence="1">
    <location>
        <begin position="23"/>
        <end position="76"/>
    </location>
</feature>
<evidence type="ECO:0000259" key="1">
    <source>
        <dbReference type="Pfam" id="PF17846"/>
    </source>
</evidence>
<sequence>MELVAVRKGDVETAWLRGIYEAMENNEDLKLKTHRESCEDGLIVDKIKLGEPGYKERYYAEKFGEESVKSIEEVKKDLVSFSSSR</sequence>
<dbReference type="Pfam" id="PF17846">
    <property type="entry name" value="XRN_M"/>
    <property type="match status" value="1"/>
</dbReference>
<evidence type="ECO:0000313" key="3">
    <source>
        <dbReference type="Proteomes" id="UP000775213"/>
    </source>
</evidence>
<evidence type="ECO:0000313" key="2">
    <source>
        <dbReference type="EMBL" id="KAH0469057.1"/>
    </source>
</evidence>
<gene>
    <name evidence="2" type="ORF">IEQ34_002289</name>
</gene>